<protein>
    <submittedName>
        <fullName evidence="1">Uncharacterized protein</fullName>
    </submittedName>
</protein>
<sequence length="78" mass="9008">MISLYPVIAEKLHIPVGKEFKLKPKRGGVYPAQYRFSADDLEYRPSQCCYWSSITNQPMQMRIFLALLRGGVEVVKDE</sequence>
<accession>A0A1Q6RAK7</accession>
<evidence type="ECO:0000313" key="1">
    <source>
        <dbReference type="EMBL" id="OLA39350.1"/>
    </source>
</evidence>
<organism evidence="1 2">
    <name type="scientific">Phascolarctobacterium succinatutens</name>
    <dbReference type="NCBI Taxonomy" id="626940"/>
    <lineage>
        <taxon>Bacteria</taxon>
        <taxon>Bacillati</taxon>
        <taxon>Bacillota</taxon>
        <taxon>Negativicutes</taxon>
        <taxon>Acidaminococcales</taxon>
        <taxon>Acidaminococcaceae</taxon>
        <taxon>Phascolarctobacterium</taxon>
    </lineage>
</organism>
<dbReference type="Proteomes" id="UP000186777">
    <property type="component" value="Unassembled WGS sequence"/>
</dbReference>
<name>A0A1Q6RAK7_9FIRM</name>
<dbReference type="STRING" id="626940.BHW43_00180"/>
<proteinExistence type="predicted"/>
<dbReference type="EMBL" id="MNTG01000001">
    <property type="protein sequence ID" value="OLA39350.1"/>
    <property type="molecule type" value="Genomic_DNA"/>
</dbReference>
<dbReference type="RefSeq" id="WP_303679056.1">
    <property type="nucleotide sequence ID" value="NZ_MNTG01000001.1"/>
</dbReference>
<comment type="caution">
    <text evidence="1">The sequence shown here is derived from an EMBL/GenBank/DDBJ whole genome shotgun (WGS) entry which is preliminary data.</text>
</comment>
<dbReference type="AlphaFoldDB" id="A0A1Q6RAK7"/>
<evidence type="ECO:0000313" key="2">
    <source>
        <dbReference type="Proteomes" id="UP000186777"/>
    </source>
</evidence>
<gene>
    <name evidence="1" type="ORF">BHW43_00180</name>
</gene>
<reference evidence="1 2" key="1">
    <citation type="journal article" date="2016" name="Nat. Biotechnol.">
        <title>Measurement of bacterial replication rates in microbial communities.</title>
        <authorList>
            <person name="Brown C.T."/>
            <person name="Olm M.R."/>
            <person name="Thomas B.C."/>
            <person name="Banfield J.F."/>
        </authorList>
    </citation>
    <scope>NUCLEOTIDE SEQUENCE [LARGE SCALE GENOMIC DNA]</scope>
    <source>
        <strain evidence="1">46_33</strain>
    </source>
</reference>